<feature type="domain" description="Glucose-6-phosphate dehydrogenase C-terminal" evidence="4">
    <location>
        <begin position="24"/>
        <end position="86"/>
    </location>
</feature>
<evidence type="ECO:0000256" key="3">
    <source>
        <dbReference type="SAM" id="MobiDB-lite"/>
    </source>
</evidence>
<dbReference type="GO" id="GO:0006006">
    <property type="term" value="P:glucose metabolic process"/>
    <property type="evidence" value="ECO:0007669"/>
    <property type="project" value="InterPro"/>
</dbReference>
<proteinExistence type="predicted"/>
<evidence type="ECO:0000313" key="6">
    <source>
        <dbReference type="Proteomes" id="UP001428341"/>
    </source>
</evidence>
<dbReference type="InterPro" id="IPR001282">
    <property type="entry name" value="G6P_DH"/>
</dbReference>
<dbReference type="PANTHER" id="PTHR23429">
    <property type="entry name" value="GLUCOSE-6-PHOSPHATE 1-DEHYDROGENASE G6PD"/>
    <property type="match status" value="1"/>
</dbReference>
<dbReference type="EMBL" id="JBCGBO010000006">
    <property type="protein sequence ID" value="KAK9192552.1"/>
    <property type="molecule type" value="Genomic_DNA"/>
</dbReference>
<evidence type="ECO:0000256" key="2">
    <source>
        <dbReference type="ARBA" id="ARBA00023277"/>
    </source>
</evidence>
<comment type="caution">
    <text evidence="5">The sequence shown here is derived from an EMBL/GenBank/DDBJ whole genome shotgun (WGS) entry which is preliminary data.</text>
</comment>
<evidence type="ECO:0000313" key="5">
    <source>
        <dbReference type="EMBL" id="KAK9192552.1"/>
    </source>
</evidence>
<dbReference type="GO" id="GO:0004345">
    <property type="term" value="F:glucose-6-phosphate dehydrogenase activity"/>
    <property type="evidence" value="ECO:0007669"/>
    <property type="project" value="InterPro"/>
</dbReference>
<keyword evidence="1" id="KW-0521">NADP</keyword>
<feature type="region of interest" description="Disordered" evidence="3">
    <location>
        <begin position="134"/>
        <end position="162"/>
    </location>
</feature>
<gene>
    <name evidence="5" type="ORF">WN944_003245</name>
</gene>
<keyword evidence="2" id="KW-0119">Carbohydrate metabolism</keyword>
<keyword evidence="6" id="KW-1185">Reference proteome</keyword>
<name>A0AAP0QFA3_9ROSI</name>
<dbReference type="InterPro" id="IPR022675">
    <property type="entry name" value="G6P_DH_C"/>
</dbReference>
<dbReference type="GO" id="GO:0050661">
    <property type="term" value="F:NADP binding"/>
    <property type="evidence" value="ECO:0007669"/>
    <property type="project" value="InterPro"/>
</dbReference>
<dbReference type="Pfam" id="PF02781">
    <property type="entry name" value="G6PD_C"/>
    <property type="match status" value="1"/>
</dbReference>
<dbReference type="SUPFAM" id="SSF55347">
    <property type="entry name" value="Glyceraldehyde-3-phosphate dehydrogenase-like, C-terminal domain"/>
    <property type="match status" value="1"/>
</dbReference>
<evidence type="ECO:0000256" key="1">
    <source>
        <dbReference type="ARBA" id="ARBA00022857"/>
    </source>
</evidence>
<evidence type="ECO:0000259" key="4">
    <source>
        <dbReference type="Pfam" id="PF02781"/>
    </source>
</evidence>
<protein>
    <recommendedName>
        <fullName evidence="4">Glucose-6-phosphate dehydrogenase C-terminal domain-containing protein</fullName>
    </recommendedName>
</protein>
<dbReference type="Gene3D" id="3.30.360.10">
    <property type="entry name" value="Dihydrodipicolinate Reductase, domain 2"/>
    <property type="match status" value="1"/>
</dbReference>
<dbReference type="PANTHER" id="PTHR23429:SF4">
    <property type="entry name" value="INACTIVE GLUCOSE-6-PHOSPHATE 1-DEHYDROGENASE 4, CHLOROPLASTIC"/>
    <property type="match status" value="1"/>
</dbReference>
<dbReference type="Proteomes" id="UP001428341">
    <property type="component" value="Unassembled WGS sequence"/>
</dbReference>
<organism evidence="5 6">
    <name type="scientific">Citrus x changshan-huyou</name>
    <dbReference type="NCBI Taxonomy" id="2935761"/>
    <lineage>
        <taxon>Eukaryota</taxon>
        <taxon>Viridiplantae</taxon>
        <taxon>Streptophyta</taxon>
        <taxon>Embryophyta</taxon>
        <taxon>Tracheophyta</taxon>
        <taxon>Spermatophyta</taxon>
        <taxon>Magnoliopsida</taxon>
        <taxon>eudicotyledons</taxon>
        <taxon>Gunneridae</taxon>
        <taxon>Pentapetalae</taxon>
        <taxon>rosids</taxon>
        <taxon>malvids</taxon>
        <taxon>Sapindales</taxon>
        <taxon>Rutaceae</taxon>
        <taxon>Aurantioideae</taxon>
        <taxon>Citrus</taxon>
    </lineage>
</organism>
<dbReference type="AlphaFoldDB" id="A0AAP0QFA3"/>
<accession>A0AAP0QFA3</accession>
<reference evidence="5 6" key="1">
    <citation type="submission" date="2024-05" db="EMBL/GenBank/DDBJ databases">
        <title>Haplotype-resolved chromosome-level genome assembly of Huyou (Citrus changshanensis).</title>
        <authorList>
            <person name="Miao C."/>
            <person name="Chen W."/>
            <person name="Wu Y."/>
            <person name="Wang L."/>
            <person name="Zhao S."/>
            <person name="Grierson D."/>
            <person name="Xu C."/>
            <person name="Chen K."/>
        </authorList>
    </citation>
    <scope>NUCLEOTIDE SEQUENCE [LARGE SCALE GENOMIC DNA]</scope>
    <source>
        <strain evidence="5">01-14</strain>
        <tissue evidence="5">Leaf</tissue>
    </source>
</reference>
<sequence length="162" mass="17797">MGVQSGRHSAQSYTPNYSIACNGAPINLNGEDIRSEKVKVLRSICRLEPCNVILGHYKDTSGDKVDVKLNSRTPTYFAAALYIGNAHIFVVCTLPDYDRNLEHTLKKMACETGPKDLSSHIICITVSGEEGDGVHGQLSSTSADRFSLADPPKSRKRHNYFP</sequence>